<feature type="transmembrane region" description="Helical" evidence="6">
    <location>
        <begin position="52"/>
        <end position="77"/>
    </location>
</feature>
<feature type="transmembrane region" description="Helical" evidence="6">
    <location>
        <begin position="191"/>
        <end position="210"/>
    </location>
</feature>
<dbReference type="Gene3D" id="1.10.3470.10">
    <property type="entry name" value="ABC transporter involved in vitamin B12 uptake, BtuC"/>
    <property type="match status" value="1"/>
</dbReference>
<dbReference type="GO" id="GO:0043190">
    <property type="term" value="C:ATP-binding cassette (ABC) transporter complex"/>
    <property type="evidence" value="ECO:0007669"/>
    <property type="project" value="InterPro"/>
</dbReference>
<feature type="transmembrane region" description="Helical" evidence="6">
    <location>
        <begin position="166"/>
        <end position="185"/>
    </location>
</feature>
<evidence type="ECO:0000256" key="5">
    <source>
        <dbReference type="ARBA" id="ARBA00023136"/>
    </source>
</evidence>
<feature type="transmembrane region" description="Helical" evidence="6">
    <location>
        <begin position="116"/>
        <end position="145"/>
    </location>
</feature>
<dbReference type="PANTHER" id="PTHR30477:SF0">
    <property type="entry name" value="METAL TRANSPORT SYSTEM MEMBRANE PROTEIN TM_0125-RELATED"/>
    <property type="match status" value="1"/>
</dbReference>
<organism evidence="7">
    <name type="scientific">Caldiarchaeum subterraneum</name>
    <dbReference type="NCBI Taxonomy" id="311458"/>
    <lineage>
        <taxon>Archaea</taxon>
        <taxon>Nitrososphaerota</taxon>
        <taxon>Candidatus Caldarchaeales</taxon>
        <taxon>Candidatus Caldarchaeaceae</taxon>
        <taxon>Candidatus Caldarchaeum</taxon>
    </lineage>
</organism>
<dbReference type="InterPro" id="IPR037294">
    <property type="entry name" value="ABC_BtuC-like"/>
</dbReference>
<dbReference type="PANTHER" id="PTHR30477">
    <property type="entry name" value="ABC-TRANSPORTER METAL-BINDING PROTEIN"/>
    <property type="match status" value="1"/>
</dbReference>
<dbReference type="AlphaFoldDB" id="A0A7C5QQ49"/>
<evidence type="ECO:0000256" key="2">
    <source>
        <dbReference type="ARBA" id="ARBA00008034"/>
    </source>
</evidence>
<name>A0A7C5QQ49_CALS0</name>
<comment type="caution">
    <text evidence="7">The sequence shown here is derived from an EMBL/GenBank/DDBJ whole genome shotgun (WGS) entry which is preliminary data.</text>
</comment>
<reference evidence="7" key="1">
    <citation type="journal article" date="2020" name="mSystems">
        <title>Genome- and Community-Level Interaction Insights into Carbon Utilization and Element Cycling Functions of Hydrothermarchaeota in Hydrothermal Sediment.</title>
        <authorList>
            <person name="Zhou Z."/>
            <person name="Liu Y."/>
            <person name="Xu W."/>
            <person name="Pan J."/>
            <person name="Luo Z.H."/>
            <person name="Li M."/>
        </authorList>
    </citation>
    <scope>NUCLEOTIDE SEQUENCE [LARGE SCALE GENOMIC DNA]</scope>
    <source>
        <strain evidence="7">SpSt-1056</strain>
    </source>
</reference>
<evidence type="ECO:0000256" key="6">
    <source>
        <dbReference type="SAM" id="Phobius"/>
    </source>
</evidence>
<dbReference type="GO" id="GO:0010043">
    <property type="term" value="P:response to zinc ion"/>
    <property type="evidence" value="ECO:0007669"/>
    <property type="project" value="TreeGrafter"/>
</dbReference>
<dbReference type="EMBL" id="DRWN01000010">
    <property type="protein sequence ID" value="HHK67693.1"/>
    <property type="molecule type" value="Genomic_DNA"/>
</dbReference>
<feature type="transmembrane region" description="Helical" evidence="6">
    <location>
        <begin position="89"/>
        <end position="110"/>
    </location>
</feature>
<feature type="transmembrane region" description="Helical" evidence="6">
    <location>
        <begin position="217"/>
        <end position="237"/>
    </location>
</feature>
<dbReference type="Pfam" id="PF00950">
    <property type="entry name" value="ABC-3"/>
    <property type="match status" value="1"/>
</dbReference>
<evidence type="ECO:0000256" key="3">
    <source>
        <dbReference type="ARBA" id="ARBA00022692"/>
    </source>
</evidence>
<gene>
    <name evidence="7" type="ORF">ENM11_00865</name>
</gene>
<evidence type="ECO:0000256" key="1">
    <source>
        <dbReference type="ARBA" id="ARBA00004141"/>
    </source>
</evidence>
<feature type="transmembrane region" description="Helical" evidence="6">
    <location>
        <begin position="243"/>
        <end position="261"/>
    </location>
</feature>
<keyword evidence="4 6" id="KW-1133">Transmembrane helix</keyword>
<keyword evidence="5 6" id="KW-0472">Membrane</keyword>
<sequence>MIDVFQQPFMARALAAGVIAGFLLPLLGNFLIPKKLSLLGDASSHFVFASLAVSALVGLRSGVLSYLMAVIAVFGMLQMVKGLKMAGDQALAIFLALGGATASIAISSGARINLNAVLFGSVFLVELDDLLAGVAIASLTGFFIIKKFREIVIFTVNEELARVRGVPVKLYELLLAAVSGLSIVAGVKIAGILLVTALLVLPAVSTSLVATSMKKAITLSIAIGESCMFAGIVSSYYTGMAPGASTVYIMLAIFAMSGALMKMGIKI</sequence>
<proteinExistence type="inferred from homology"/>
<evidence type="ECO:0000313" key="7">
    <source>
        <dbReference type="EMBL" id="HHK67693.1"/>
    </source>
</evidence>
<dbReference type="GO" id="GO:0055085">
    <property type="term" value="P:transmembrane transport"/>
    <property type="evidence" value="ECO:0007669"/>
    <property type="project" value="InterPro"/>
</dbReference>
<keyword evidence="3 6" id="KW-0812">Transmembrane</keyword>
<comment type="similarity">
    <text evidence="2">Belongs to the ABC-3 integral membrane protein family.</text>
</comment>
<dbReference type="SUPFAM" id="SSF81345">
    <property type="entry name" value="ABC transporter involved in vitamin B12 uptake, BtuC"/>
    <property type="match status" value="1"/>
</dbReference>
<protein>
    <submittedName>
        <fullName evidence="7">Metal ABC transporter permease</fullName>
    </submittedName>
</protein>
<evidence type="ECO:0000256" key="4">
    <source>
        <dbReference type="ARBA" id="ARBA00022989"/>
    </source>
</evidence>
<comment type="subcellular location">
    <subcellularLocation>
        <location evidence="1">Membrane</location>
        <topology evidence="1">Multi-pass membrane protein</topology>
    </subcellularLocation>
</comment>
<accession>A0A7C5QQ49</accession>
<dbReference type="InterPro" id="IPR001626">
    <property type="entry name" value="ABC_TroCD"/>
</dbReference>
<feature type="transmembrane region" description="Helical" evidence="6">
    <location>
        <begin position="12"/>
        <end position="32"/>
    </location>
</feature>